<proteinExistence type="predicted"/>
<evidence type="ECO:0000313" key="3">
    <source>
        <dbReference type="EMBL" id="PTB49171.1"/>
    </source>
</evidence>
<dbReference type="Proteomes" id="UP000241690">
    <property type="component" value="Unassembled WGS sequence"/>
</dbReference>
<organism evidence="3 4">
    <name type="scientific">Trichoderma harzianum CBS 226.95</name>
    <dbReference type="NCBI Taxonomy" id="983964"/>
    <lineage>
        <taxon>Eukaryota</taxon>
        <taxon>Fungi</taxon>
        <taxon>Dikarya</taxon>
        <taxon>Ascomycota</taxon>
        <taxon>Pezizomycotina</taxon>
        <taxon>Sordariomycetes</taxon>
        <taxon>Hypocreomycetidae</taxon>
        <taxon>Hypocreales</taxon>
        <taxon>Hypocreaceae</taxon>
        <taxon>Trichoderma</taxon>
    </lineage>
</organism>
<accession>A0A2T3ZWH8</accession>
<reference evidence="3 4" key="1">
    <citation type="submission" date="2016-07" db="EMBL/GenBank/DDBJ databases">
        <title>Multiple horizontal gene transfer events from other fungi enriched the ability of initially mycotrophic Trichoderma (Ascomycota) to feed on dead plant biomass.</title>
        <authorList>
            <consortium name="DOE Joint Genome Institute"/>
            <person name="Aerts A."/>
            <person name="Atanasova L."/>
            <person name="Chenthamara K."/>
            <person name="Zhang J."/>
            <person name="Grujic M."/>
            <person name="Henrissat B."/>
            <person name="Kuo A."/>
            <person name="Salamov A."/>
            <person name="Lipzen A."/>
            <person name="Labutti K."/>
            <person name="Barry K."/>
            <person name="Miao Y."/>
            <person name="Rahimi M.J."/>
            <person name="Shen Q."/>
            <person name="Grigoriev I.V."/>
            <person name="Kubicek C.P."/>
            <person name="Druzhinina I.S."/>
        </authorList>
    </citation>
    <scope>NUCLEOTIDE SEQUENCE [LARGE SCALE GENOMIC DNA]</scope>
    <source>
        <strain evidence="3 4">CBS 226.95</strain>
    </source>
</reference>
<sequence>MMLLPVWVTMGLWCRCKCRQQLHDVRFRAQPQATALTRDRKADFMLVCWTNDAINFGCSNNNNKMISTLTVRTGITVANKQKQPQANERTGSLSPSTKDKRRRATTAQLLDGFGAKGGPELISKINEMGIPRFAVDEEQSPIRSPLSAVGLSRDPWFRDGELAGVR</sequence>
<dbReference type="AlphaFoldDB" id="A0A2T3ZWH8"/>
<gene>
    <name evidence="3" type="ORF">M431DRAFT_318246</name>
</gene>
<evidence type="ECO:0000256" key="1">
    <source>
        <dbReference type="SAM" id="MobiDB-lite"/>
    </source>
</evidence>
<dbReference type="GeneID" id="36622845"/>
<keyword evidence="2" id="KW-0732">Signal</keyword>
<feature type="signal peptide" evidence="2">
    <location>
        <begin position="1"/>
        <end position="18"/>
    </location>
</feature>
<feature type="chain" id="PRO_5015505376" evidence="2">
    <location>
        <begin position="19"/>
        <end position="166"/>
    </location>
</feature>
<keyword evidence="4" id="KW-1185">Reference proteome</keyword>
<name>A0A2T3ZWH8_TRIHA</name>
<feature type="compositionally biased region" description="Polar residues" evidence="1">
    <location>
        <begin position="78"/>
        <end position="96"/>
    </location>
</feature>
<feature type="region of interest" description="Disordered" evidence="1">
    <location>
        <begin position="78"/>
        <end position="103"/>
    </location>
</feature>
<protein>
    <submittedName>
        <fullName evidence="3">Uncharacterized protein</fullName>
    </submittedName>
</protein>
<dbReference type="RefSeq" id="XP_024768848.1">
    <property type="nucleotide sequence ID" value="XM_024914280.1"/>
</dbReference>
<evidence type="ECO:0000313" key="4">
    <source>
        <dbReference type="Proteomes" id="UP000241690"/>
    </source>
</evidence>
<evidence type="ECO:0000256" key="2">
    <source>
        <dbReference type="SAM" id="SignalP"/>
    </source>
</evidence>
<dbReference type="EMBL" id="KZ679694">
    <property type="protein sequence ID" value="PTB49171.1"/>
    <property type="molecule type" value="Genomic_DNA"/>
</dbReference>